<dbReference type="EMBL" id="MH046811">
    <property type="protein sequence ID" value="AZL89659.1"/>
    <property type="molecule type" value="Genomic_DNA"/>
</dbReference>
<name>A0A3S5HLD7_9VIRU</name>
<gene>
    <name evidence="1" type="ORF">Mb0075</name>
</gene>
<sequence length="224" mass="26031">METTSVVQEYFVFVVYNKYYPSSAIFINTTKNNDNKITEKMNQIISIGNQITSDIENNQYIVNSNIVNSENKTIINYWRNLLNALEYDHECEYFSNHFYECCYYMYLNKYRSLSPEQLQNKLSSKQAIQSNPIKVTNCIMVSEIGFVPIDPTITIRYFVYGGTIDNNIIAEIAKIPGVKTIQSAKKSDNVYAGYGFIKIDDKFVNDFINKEIYFGDLKIQFDHC</sequence>
<proteinExistence type="predicted"/>
<reference evidence="1" key="1">
    <citation type="submission" date="2018-03" db="EMBL/GenBank/DDBJ databases">
        <title>Draft genome sequences of Megaviruse, new member of the family Mimiviridae isolated from water in Shanghai, China.</title>
        <authorList>
            <person name="Xia Y."/>
        </authorList>
    </citation>
    <scope>NUCLEOTIDE SEQUENCE</scope>
    <source>
        <strain evidence="1">SH</strain>
    </source>
</reference>
<accession>A0A3S5HLD7</accession>
<organism evidence="1">
    <name type="scientific">Megavirus baoshan</name>
    <dbReference type="NCBI Taxonomy" id="2496520"/>
    <lineage>
        <taxon>Viruses</taxon>
        <taxon>Varidnaviria</taxon>
        <taxon>Bamfordvirae</taxon>
        <taxon>Nucleocytoviricota</taxon>
        <taxon>Megaviricetes</taxon>
        <taxon>Imitervirales</taxon>
        <taxon>Mimiviridae</taxon>
        <taxon>Megamimivirinae</taxon>
        <taxon>Megavirus</taxon>
        <taxon>Megavirus baoshanense</taxon>
    </lineage>
</organism>
<evidence type="ECO:0000313" key="1">
    <source>
        <dbReference type="EMBL" id="AZL89659.1"/>
    </source>
</evidence>
<protein>
    <submittedName>
        <fullName evidence="1">Uncharacterized protein</fullName>
    </submittedName>
</protein>